<comment type="similarity">
    <text evidence="1">Belongs to the PrpD family.</text>
</comment>
<dbReference type="InterPro" id="IPR042183">
    <property type="entry name" value="MmgE/PrpD_sf_1"/>
</dbReference>
<dbReference type="InterPro" id="IPR045336">
    <property type="entry name" value="MmgE_PrpD_N"/>
</dbReference>
<gene>
    <name evidence="3" type="ORF">GCM10012278_64950</name>
</gene>
<dbReference type="Gene3D" id="3.30.1330.120">
    <property type="entry name" value="2-methylcitrate dehydratase PrpD"/>
    <property type="match status" value="1"/>
</dbReference>
<dbReference type="PANTHER" id="PTHR16943:SF8">
    <property type="entry name" value="2-METHYLCITRATE DEHYDRATASE"/>
    <property type="match status" value="1"/>
</dbReference>
<dbReference type="GO" id="GO:0016829">
    <property type="term" value="F:lyase activity"/>
    <property type="evidence" value="ECO:0007669"/>
    <property type="project" value="InterPro"/>
</dbReference>
<dbReference type="InterPro" id="IPR005656">
    <property type="entry name" value="MmgE_PrpD"/>
</dbReference>
<dbReference type="SUPFAM" id="SSF103378">
    <property type="entry name" value="2-methylcitrate dehydratase PrpD"/>
    <property type="match status" value="1"/>
</dbReference>
<keyword evidence="4" id="KW-1185">Reference proteome</keyword>
<dbReference type="AlphaFoldDB" id="A0A918E7V5"/>
<dbReference type="Proteomes" id="UP000660745">
    <property type="component" value="Unassembled WGS sequence"/>
</dbReference>
<comment type="caution">
    <text evidence="3">The sequence shown here is derived from an EMBL/GenBank/DDBJ whole genome shotgun (WGS) entry which is preliminary data.</text>
</comment>
<name>A0A918E7V5_9ACTN</name>
<evidence type="ECO:0000313" key="4">
    <source>
        <dbReference type="Proteomes" id="UP000660745"/>
    </source>
</evidence>
<organism evidence="3 4">
    <name type="scientific">Nonomuraea glycinis</name>
    <dbReference type="NCBI Taxonomy" id="2047744"/>
    <lineage>
        <taxon>Bacteria</taxon>
        <taxon>Bacillati</taxon>
        <taxon>Actinomycetota</taxon>
        <taxon>Actinomycetes</taxon>
        <taxon>Streptosporangiales</taxon>
        <taxon>Streptosporangiaceae</taxon>
        <taxon>Nonomuraea</taxon>
    </lineage>
</organism>
<dbReference type="EMBL" id="BMNK01000014">
    <property type="protein sequence ID" value="GGP13387.1"/>
    <property type="molecule type" value="Genomic_DNA"/>
</dbReference>
<accession>A0A918E7V5</accession>
<sequence>MVAMSTVLTELSDRARLATATATPRARELAVLHVLDTMGCVAAGADHPVAATLATFLGEPFPPAAGGERFLGKPAGGGERFLGGPFSSAAGGERSLRTAVLVEATLAHVDEFDGFHPQAAVVPAAVVVPAALLTAAREGRDGAAVVDAVLAGYEAVVEAGLRFGGSALYAAWWPTALFGALGSAAAAASVLGLDEERTRTALALAAAGLGGLLTADEFGEGHYLLAGRAAADGVDAAYLARAGARASLTLLDGPATAALGRAAGPESAREGVHLERCAFKAYPCARPLHAVVAAVTQLAAAGVPLRDAVAVRVRLPAVLLRFVNASTQPPGPAEAAASAAFAVTAAIRGRADDVRFYRAADLGAGPHPEITMEADPALDRHLPDHWAAGITMTLQDGRQFHHDVHDLTDDHGTTAKSADLTSDHGTTAKSDDHGTIAKFAKLTGGADPGPWLRLDTHPAPGDLHDALLGQGP</sequence>
<evidence type="ECO:0000259" key="2">
    <source>
        <dbReference type="Pfam" id="PF03972"/>
    </source>
</evidence>
<dbReference type="InterPro" id="IPR036148">
    <property type="entry name" value="MmgE/PrpD_sf"/>
</dbReference>
<evidence type="ECO:0000313" key="3">
    <source>
        <dbReference type="EMBL" id="GGP13387.1"/>
    </source>
</evidence>
<evidence type="ECO:0000256" key="1">
    <source>
        <dbReference type="ARBA" id="ARBA00006174"/>
    </source>
</evidence>
<proteinExistence type="inferred from homology"/>
<reference evidence="3" key="2">
    <citation type="submission" date="2020-09" db="EMBL/GenBank/DDBJ databases">
        <authorList>
            <person name="Sun Q."/>
            <person name="Zhou Y."/>
        </authorList>
    </citation>
    <scope>NUCLEOTIDE SEQUENCE</scope>
    <source>
        <strain evidence="3">CGMCC 4.7430</strain>
    </source>
</reference>
<dbReference type="Pfam" id="PF03972">
    <property type="entry name" value="MmgE_PrpD_N"/>
    <property type="match status" value="1"/>
</dbReference>
<dbReference type="PANTHER" id="PTHR16943">
    <property type="entry name" value="2-METHYLCITRATE DEHYDRATASE-RELATED"/>
    <property type="match status" value="1"/>
</dbReference>
<dbReference type="InterPro" id="IPR042188">
    <property type="entry name" value="MmgE/PrpD_sf_2"/>
</dbReference>
<protein>
    <recommendedName>
        <fullName evidence="2">MmgE/PrpD N-terminal domain-containing protein</fullName>
    </recommendedName>
</protein>
<dbReference type="Gene3D" id="1.10.4100.10">
    <property type="entry name" value="2-methylcitrate dehydratase PrpD"/>
    <property type="match status" value="1"/>
</dbReference>
<feature type="domain" description="MmgE/PrpD N-terminal" evidence="2">
    <location>
        <begin position="95"/>
        <end position="254"/>
    </location>
</feature>
<reference evidence="3" key="1">
    <citation type="journal article" date="2014" name="Int. J. Syst. Evol. Microbiol.">
        <title>Complete genome sequence of Corynebacterium casei LMG S-19264T (=DSM 44701T), isolated from a smear-ripened cheese.</title>
        <authorList>
            <consortium name="US DOE Joint Genome Institute (JGI-PGF)"/>
            <person name="Walter F."/>
            <person name="Albersmeier A."/>
            <person name="Kalinowski J."/>
            <person name="Ruckert C."/>
        </authorList>
    </citation>
    <scope>NUCLEOTIDE SEQUENCE</scope>
    <source>
        <strain evidence="3">CGMCC 4.7430</strain>
    </source>
</reference>